<name>A0AAF0HE26_9HYPH</name>
<dbReference type="InterPro" id="IPR036388">
    <property type="entry name" value="WH-like_DNA-bd_sf"/>
</dbReference>
<evidence type="ECO:0000313" key="6">
    <source>
        <dbReference type="EMBL" id="WHA44107.1"/>
    </source>
</evidence>
<dbReference type="PANTHER" id="PTHR30136">
    <property type="entry name" value="HELIX-TURN-HELIX TRANSCRIPTIONAL REGULATOR, ICLR FAMILY"/>
    <property type="match status" value="1"/>
</dbReference>
<dbReference type="InterPro" id="IPR029016">
    <property type="entry name" value="GAF-like_dom_sf"/>
</dbReference>
<dbReference type="GO" id="GO:0003677">
    <property type="term" value="F:DNA binding"/>
    <property type="evidence" value="ECO:0007669"/>
    <property type="project" value="UniProtKB-KW"/>
</dbReference>
<protein>
    <submittedName>
        <fullName evidence="6">IclR family transcriptional regulator</fullName>
    </submittedName>
</protein>
<dbReference type="PROSITE" id="PS51077">
    <property type="entry name" value="HTH_ICLR"/>
    <property type="match status" value="1"/>
</dbReference>
<feature type="domain" description="IclR-ED" evidence="5">
    <location>
        <begin position="100"/>
        <end position="258"/>
    </location>
</feature>
<evidence type="ECO:0000256" key="1">
    <source>
        <dbReference type="ARBA" id="ARBA00023015"/>
    </source>
</evidence>
<evidence type="ECO:0000256" key="3">
    <source>
        <dbReference type="ARBA" id="ARBA00023163"/>
    </source>
</evidence>
<feature type="domain" description="HTH iclR-type" evidence="4">
    <location>
        <begin position="38"/>
        <end position="99"/>
    </location>
</feature>
<dbReference type="Pfam" id="PF01614">
    <property type="entry name" value="IclR_C"/>
    <property type="match status" value="1"/>
</dbReference>
<dbReference type="FunFam" id="1.10.10.10:FF:000056">
    <property type="entry name" value="IclR family transcriptional regulator"/>
    <property type="match status" value="1"/>
</dbReference>
<reference evidence="6" key="1">
    <citation type="submission" date="2023-05" db="EMBL/GenBank/DDBJ databases">
        <title>Complete genome sequence of Agrobacterium larrymoorei CFBP5477.</title>
        <authorList>
            <person name="Yen H.-C."/>
            <person name="Chou L."/>
            <person name="Lin Y.-C."/>
            <person name="Lai E.-M."/>
            <person name="Kuo C.-H."/>
        </authorList>
    </citation>
    <scope>NUCLEOTIDE SEQUENCE</scope>
    <source>
        <strain evidence="6">CFBP5477</strain>
        <plasmid evidence="6">pAlCFBP5477</plasmid>
    </source>
</reference>
<dbReference type="GO" id="GO:0045892">
    <property type="term" value="P:negative regulation of DNA-templated transcription"/>
    <property type="evidence" value="ECO:0007669"/>
    <property type="project" value="TreeGrafter"/>
</dbReference>
<keyword evidence="1" id="KW-0805">Transcription regulation</keyword>
<keyword evidence="6" id="KW-0614">Plasmid</keyword>
<dbReference type="Gene3D" id="1.10.10.10">
    <property type="entry name" value="Winged helix-like DNA-binding domain superfamily/Winged helix DNA-binding domain"/>
    <property type="match status" value="1"/>
</dbReference>
<dbReference type="PROSITE" id="PS51078">
    <property type="entry name" value="ICLR_ED"/>
    <property type="match status" value="1"/>
</dbReference>
<sequence>MFLLVEQITVERFLSRQNPSEVKALNQQKEEKPKNGGVDAVDRALAILRCFRANDSKLTLTEISKRTGLYKSTALRLIDSLENAGFLIRSDGRGYTLGAELMRLGSIYAGQFRLEDRIRPVLVHLVDETGESASFFRRENKHRVCLYRQDSQHPIRDHIREGDLLALDKGAAGHVLTDCFGKPLEEVTKLLRGMPYASYGERDADTAAIAAPVFGMDDELLGAISISGPLSRFSIARVEVYKPALRQCASDLSSLLGSRIYEEHA</sequence>
<gene>
    <name evidence="6" type="ORF">CFBP5477_022090</name>
</gene>
<dbReference type="InterPro" id="IPR014757">
    <property type="entry name" value="Tscrpt_reg_IclR_C"/>
</dbReference>
<evidence type="ECO:0000259" key="5">
    <source>
        <dbReference type="PROSITE" id="PS51078"/>
    </source>
</evidence>
<organism evidence="6 7">
    <name type="scientific">Agrobacterium larrymoorei</name>
    <dbReference type="NCBI Taxonomy" id="160699"/>
    <lineage>
        <taxon>Bacteria</taxon>
        <taxon>Pseudomonadati</taxon>
        <taxon>Pseudomonadota</taxon>
        <taxon>Alphaproteobacteria</taxon>
        <taxon>Hyphomicrobiales</taxon>
        <taxon>Rhizobiaceae</taxon>
        <taxon>Rhizobium/Agrobacterium group</taxon>
        <taxon>Agrobacterium</taxon>
    </lineage>
</organism>
<evidence type="ECO:0000313" key="7">
    <source>
        <dbReference type="Proteomes" id="UP000298664"/>
    </source>
</evidence>
<keyword evidence="2" id="KW-0238">DNA-binding</keyword>
<evidence type="ECO:0000256" key="2">
    <source>
        <dbReference type="ARBA" id="ARBA00023125"/>
    </source>
</evidence>
<dbReference type="InterPro" id="IPR050707">
    <property type="entry name" value="HTH_MetabolicPath_Reg"/>
</dbReference>
<keyword evidence="3" id="KW-0804">Transcription</keyword>
<dbReference type="InterPro" id="IPR036390">
    <property type="entry name" value="WH_DNA-bd_sf"/>
</dbReference>
<dbReference type="Pfam" id="PF09339">
    <property type="entry name" value="HTH_IclR"/>
    <property type="match status" value="1"/>
</dbReference>
<accession>A0AAF0HE26</accession>
<proteinExistence type="predicted"/>
<dbReference type="EMBL" id="CP124735">
    <property type="protein sequence ID" value="WHA44107.1"/>
    <property type="molecule type" value="Genomic_DNA"/>
</dbReference>
<evidence type="ECO:0000259" key="4">
    <source>
        <dbReference type="PROSITE" id="PS51077"/>
    </source>
</evidence>
<geneLocation type="plasmid" evidence="6 7">
    <name>pAlCFBP5477</name>
</geneLocation>
<dbReference type="AlphaFoldDB" id="A0AAF0HE26"/>
<dbReference type="SMART" id="SM00346">
    <property type="entry name" value="HTH_ICLR"/>
    <property type="match status" value="1"/>
</dbReference>
<dbReference type="Proteomes" id="UP000298664">
    <property type="component" value="Plasmid pAlCFBP5477"/>
</dbReference>
<dbReference type="InterPro" id="IPR005471">
    <property type="entry name" value="Tscrpt_reg_IclR_N"/>
</dbReference>
<dbReference type="RefSeq" id="WP_170980314.1">
    <property type="nucleotide sequence ID" value="NZ_CP124735.1"/>
</dbReference>
<dbReference type="PANTHER" id="PTHR30136:SF39">
    <property type="entry name" value="TRANSCRIPTIONAL REGULATORY PROTEIN"/>
    <property type="match status" value="1"/>
</dbReference>
<dbReference type="SUPFAM" id="SSF55781">
    <property type="entry name" value="GAF domain-like"/>
    <property type="match status" value="1"/>
</dbReference>
<dbReference type="Gene3D" id="3.30.450.40">
    <property type="match status" value="2"/>
</dbReference>
<dbReference type="GO" id="GO:0003700">
    <property type="term" value="F:DNA-binding transcription factor activity"/>
    <property type="evidence" value="ECO:0007669"/>
    <property type="project" value="TreeGrafter"/>
</dbReference>
<dbReference type="SUPFAM" id="SSF46785">
    <property type="entry name" value="Winged helix' DNA-binding domain"/>
    <property type="match status" value="1"/>
</dbReference>